<dbReference type="EC" id="3.2.1.39" evidence="3"/>
<organism evidence="11 12">
    <name type="scientific">Talaromyces amestolkiae</name>
    <dbReference type="NCBI Taxonomy" id="1196081"/>
    <lineage>
        <taxon>Eukaryota</taxon>
        <taxon>Fungi</taxon>
        <taxon>Dikarya</taxon>
        <taxon>Ascomycota</taxon>
        <taxon>Pezizomycotina</taxon>
        <taxon>Eurotiomycetes</taxon>
        <taxon>Eurotiomycetidae</taxon>
        <taxon>Eurotiales</taxon>
        <taxon>Trichocomaceae</taxon>
        <taxon>Talaromyces</taxon>
        <taxon>Talaromyces sect. Talaromyces</taxon>
    </lineage>
</organism>
<protein>
    <recommendedName>
        <fullName evidence="3">glucan endo-1,3-beta-D-glucosidase</fullName>
        <ecNumber evidence="3">3.2.1.39</ecNumber>
    </recommendedName>
</protein>
<reference evidence="11 12" key="1">
    <citation type="journal article" date="2017" name="Biotechnol. Biofuels">
        <title>Differential beta-glucosidase expression as a function of carbon source availability in Talaromyces amestolkiae: a genomic and proteomic approach.</title>
        <authorList>
            <person name="de Eugenio L.I."/>
            <person name="Mendez-Liter J.A."/>
            <person name="Nieto-Dominguez M."/>
            <person name="Alonso L."/>
            <person name="Gil-Munoz J."/>
            <person name="Barriuso J."/>
            <person name="Prieto A."/>
            <person name="Martinez M.J."/>
        </authorList>
    </citation>
    <scope>NUCLEOTIDE SEQUENCE [LARGE SCALE GENOMIC DNA]</scope>
    <source>
        <strain evidence="11 12">CIB</strain>
    </source>
</reference>
<comment type="similarity">
    <text evidence="2">Belongs to the glycosyl hydrolase 81 family.</text>
</comment>
<dbReference type="Proteomes" id="UP000249363">
    <property type="component" value="Unassembled WGS sequence"/>
</dbReference>
<dbReference type="EMBL" id="MIKG01000029">
    <property type="protein sequence ID" value="RAO74066.1"/>
    <property type="molecule type" value="Genomic_DNA"/>
</dbReference>
<dbReference type="STRING" id="1196081.A0A364LE25"/>
<dbReference type="PANTHER" id="PTHR31983:SF0">
    <property type="entry name" value="GLUCAN ENDO-1,3-BETA-D-GLUCOSIDASE 2"/>
    <property type="match status" value="1"/>
</dbReference>
<dbReference type="GO" id="GO:0000272">
    <property type="term" value="P:polysaccharide catabolic process"/>
    <property type="evidence" value="ECO:0007669"/>
    <property type="project" value="UniProtKB-KW"/>
</dbReference>
<accession>A0A364LE25</accession>
<dbReference type="RefSeq" id="XP_040738580.1">
    <property type="nucleotide sequence ID" value="XM_040872668.1"/>
</dbReference>
<comment type="caution">
    <text evidence="11">The sequence shown here is derived from an EMBL/GenBank/DDBJ whole genome shotgun (WGS) entry which is preliminary data.</text>
</comment>
<dbReference type="AlphaFoldDB" id="A0A364LE25"/>
<evidence type="ECO:0000259" key="10">
    <source>
        <dbReference type="Pfam" id="PF17652"/>
    </source>
</evidence>
<dbReference type="PROSITE" id="PS52008">
    <property type="entry name" value="GH81"/>
    <property type="match status" value="1"/>
</dbReference>
<evidence type="ECO:0000256" key="7">
    <source>
        <dbReference type="ARBA" id="ARBA00023316"/>
    </source>
</evidence>
<dbReference type="Gene3D" id="2.70.98.30">
    <property type="entry name" value="Golgi alpha-mannosidase II, domain 4"/>
    <property type="match status" value="1"/>
</dbReference>
<dbReference type="Pfam" id="PF03639">
    <property type="entry name" value="Glyco_hydro_81"/>
    <property type="match status" value="1"/>
</dbReference>
<gene>
    <name evidence="11" type="ORF">BHQ10_010078</name>
</gene>
<keyword evidence="4" id="KW-0378">Hydrolase</keyword>
<keyword evidence="12" id="KW-1185">Reference proteome</keyword>
<name>A0A364LE25_TALAM</name>
<dbReference type="Gene3D" id="1.20.5.420">
    <property type="entry name" value="Immunoglobulin FC, subunit C"/>
    <property type="match status" value="1"/>
</dbReference>
<evidence type="ECO:0000256" key="4">
    <source>
        <dbReference type="ARBA" id="ARBA00022801"/>
    </source>
</evidence>
<keyword evidence="6" id="KW-0326">Glycosidase</keyword>
<dbReference type="GO" id="GO:0009986">
    <property type="term" value="C:cell surface"/>
    <property type="evidence" value="ECO:0007669"/>
    <property type="project" value="TreeGrafter"/>
</dbReference>
<evidence type="ECO:0000313" key="11">
    <source>
        <dbReference type="EMBL" id="RAO74066.1"/>
    </source>
</evidence>
<dbReference type="Pfam" id="PF17652">
    <property type="entry name" value="Glyco_hydro81C"/>
    <property type="match status" value="1"/>
</dbReference>
<evidence type="ECO:0000313" key="12">
    <source>
        <dbReference type="Proteomes" id="UP000249363"/>
    </source>
</evidence>
<dbReference type="FunFam" id="2.70.98.30:FF:000006">
    <property type="entry name" value="Endo-1,3-beta-glucanase Engl1"/>
    <property type="match status" value="1"/>
</dbReference>
<dbReference type="GeneID" id="63799292"/>
<dbReference type="InterPro" id="IPR040720">
    <property type="entry name" value="GH81_C"/>
</dbReference>
<evidence type="ECO:0000259" key="9">
    <source>
        <dbReference type="Pfam" id="PF03639"/>
    </source>
</evidence>
<feature type="domain" description="Glycosyl hydrolase family 81 C-terminal" evidence="10">
    <location>
        <begin position="482"/>
        <end position="836"/>
    </location>
</feature>
<dbReference type="GO" id="GO:0042973">
    <property type="term" value="F:glucan endo-1,3-beta-D-glucosidase activity"/>
    <property type="evidence" value="ECO:0007669"/>
    <property type="project" value="UniProtKB-EC"/>
</dbReference>
<dbReference type="OrthoDB" id="4473401at2759"/>
<keyword evidence="8" id="KW-0624">Polysaccharide degradation</keyword>
<evidence type="ECO:0000256" key="2">
    <source>
        <dbReference type="ARBA" id="ARBA00010730"/>
    </source>
</evidence>
<evidence type="ECO:0000256" key="5">
    <source>
        <dbReference type="ARBA" id="ARBA00023277"/>
    </source>
</evidence>
<evidence type="ECO:0000256" key="8">
    <source>
        <dbReference type="ARBA" id="ARBA00023326"/>
    </source>
</evidence>
<proteinExistence type="inferred from homology"/>
<dbReference type="InterPro" id="IPR005200">
    <property type="entry name" value="Endo-beta-glucanase"/>
</dbReference>
<dbReference type="PANTHER" id="PTHR31983">
    <property type="entry name" value="ENDO-1,3(4)-BETA-GLUCANASE 1"/>
    <property type="match status" value="1"/>
</dbReference>
<sequence>MIFSCRSVVQSPASLVTHYPPNTARLLDVQTQGTYQSQLETEGHPSLQPFPYPSISIDPIEGLDDFPGSGPFTPFASAPAAVVTVTVTVTSTVYQSSTSRNSSSDIHRSFTAKATASLSRMDGQDIFETVSLDAVPTNIPVKEVHPVPKVGIVNTTTPIETNKFYANFFLGTQATSSFTQPYSLVWSKGGGNAQSWGLAISHIDLDQLVYGNKSNALPGNPVEYYLNPIGLQSITLSASELGPSTVLNTDRMTGFSADVILRPSDQSSNSITFPVLQGMGFVTGIYTGLQPLVQSCITFQDLVCVGAIGQGTYKYRVTLADGKSWLFYVTPDNDTGVEPAFNFGDSSTTIQGPSGFSGTIQVAKNPAGGSGEVVYDASAGVYARSASINGAVSDYTGTYGLTWEKAGQTATNKPVLMFALPHHVESFDAQTRTAVYPLQLRSTTKGNMTAVAADQWTMVESDLPIDMDFAPWSPSLGSVGTFSSDVQQTIYSAAESELTPDVDPQSNLNSMYYSGKVLSKFATLVYTVHELANNPDLAASTLDGLKKAFTRFVNNEQQFPLVYDNTWKGVVSSAAYATNDLNQDFGNSGYNDHHFHYGYFIHAAAIIGALDPSWLNDANKAWVNMLVRDAGNSVSNDPSFPFSRAFDWFHGHSWAKGLFESADGKDQESTSEDAMFAYAVKMWGKTIGDKSMEARGNMMLALLRRSLKNYFLMEDDNLNHPSNFIGNKVTGILFENKAHHTTYFGTNLEFIQGIHMLPLLPSSAYTRNETFVKQEWEAMFAQAACTPASSVSSGGWKGVLFANQAIIDPANAYDFFNQPNFNMTWIDGGATRTWYLAYAAGLKGGN</sequence>
<evidence type="ECO:0000256" key="3">
    <source>
        <dbReference type="ARBA" id="ARBA00012780"/>
    </source>
</evidence>
<dbReference type="GO" id="GO:0071555">
    <property type="term" value="P:cell wall organization"/>
    <property type="evidence" value="ECO:0007669"/>
    <property type="project" value="UniProtKB-KW"/>
</dbReference>
<evidence type="ECO:0000256" key="6">
    <source>
        <dbReference type="ARBA" id="ARBA00023295"/>
    </source>
</evidence>
<keyword evidence="5" id="KW-0119">Carbohydrate metabolism</keyword>
<dbReference type="Gene3D" id="1.10.287.1170">
    <property type="entry name" value="glycoside hydrolase family 81 endo-[beta] glucanase"/>
    <property type="match status" value="1"/>
</dbReference>
<dbReference type="GO" id="GO:0052861">
    <property type="term" value="F:endo-1,3(4)-beta-glucanase activity"/>
    <property type="evidence" value="ECO:0007669"/>
    <property type="project" value="InterPro"/>
</dbReference>
<evidence type="ECO:0000256" key="1">
    <source>
        <dbReference type="ARBA" id="ARBA00000382"/>
    </source>
</evidence>
<dbReference type="InterPro" id="IPR040451">
    <property type="entry name" value="GH81_N"/>
</dbReference>
<comment type="catalytic activity">
    <reaction evidence="1">
        <text>Hydrolysis of (1-&gt;3)-beta-D-glucosidic linkages in (1-&gt;3)-beta-D-glucans.</text>
        <dbReference type="EC" id="3.2.1.39"/>
    </reaction>
</comment>
<keyword evidence="7" id="KW-0961">Cell wall biogenesis/degradation</keyword>
<feature type="domain" description="Glycosyl hydrolase family 81 N-terminal" evidence="9">
    <location>
        <begin position="145"/>
        <end position="474"/>
    </location>
</feature>